<dbReference type="EMBL" id="NZEX01000003">
    <property type="protein sequence ID" value="MAH61908.1"/>
    <property type="molecule type" value="Genomic_DNA"/>
</dbReference>
<dbReference type="InterPro" id="IPR029058">
    <property type="entry name" value="AB_hydrolase_fold"/>
</dbReference>
<reference evidence="3" key="1">
    <citation type="submission" date="2017-09" db="EMBL/GenBank/DDBJ databases">
        <title>The Reconstruction of 2,631 Draft Metagenome-Assembled Genomes from the Global Oceans.</title>
        <authorList>
            <person name="Tully B.J."/>
            <person name="Graham E.D."/>
            <person name="Heidelberg J.F."/>
        </authorList>
    </citation>
    <scope>NUCLEOTIDE SEQUENCE [LARGE SCALE GENOMIC DNA]</scope>
</reference>
<name>A0A2D6YFE8_9DELT</name>
<evidence type="ECO:0000313" key="3">
    <source>
        <dbReference type="Proteomes" id="UP000226525"/>
    </source>
</evidence>
<dbReference type="GO" id="GO:0008236">
    <property type="term" value="F:serine-type peptidase activity"/>
    <property type="evidence" value="ECO:0007669"/>
    <property type="project" value="InterPro"/>
</dbReference>
<dbReference type="AlphaFoldDB" id="A0A2D6YFE8"/>
<dbReference type="Proteomes" id="UP000226525">
    <property type="component" value="Unassembled WGS sequence"/>
</dbReference>
<sequence length="643" mass="71291">MTKASYGSWKSPISTDLIVAGSIGLSSPHELQNGLCWIESRPQEGGRSVLVKRDQAGNVHDITPAPFNIRTRVHEYGGGASLIHGESIYFSNFSDQQLYRQGLEDAAPTQLTRVEGFRFANGCVDAGRNRIIYVVEDHNVSGEPQNQLSAVDMETGALTILAKGHDFYSSPVISPDGSRMAFMTWDHPNMPWDDSTIWATGLDEAGMPREMVPVAGGKQGEQKISVQQPQFSPTGELFYISDEGGSWNLYREQSSQGVCPRQAEFGGPHWVFGMHHYEFLDSSKIICCYSEKNLDRLALLDLDSGNLEDLDLPYTSIGNLSLSDNRLLTVVSSPKLFPEIIEIALSTKTIRTIQTSTDLELEESYFSVPETIAFPTAGNAVSHGFYYPPTNKDFQGLDGEAPPLIVMLHGGPTSATHAVLSFKTQYWTTRGFGVLDLNYRGSTGYGRAYRDELIYQWGIIDVEDAVAGAEYLVHQQKADPLRLAIRGGSAGGYTTLAALTFAETFKAGASLYGISDLEVLAQETHKFESRYLDQLIGSYPEEKEVYQARSPINHLDQLSSPCIFFHGLEDQVVPPNQAEMMVEALRTKGVPVAYVPFEKEQHGFRIAENIKRCLELELYFYSRVFGFHPADSIEPIVIDNLEE</sequence>
<dbReference type="InterPro" id="IPR011042">
    <property type="entry name" value="6-blade_b-propeller_TolB-like"/>
</dbReference>
<dbReference type="SUPFAM" id="SSF82171">
    <property type="entry name" value="DPP6 N-terminal domain-like"/>
    <property type="match status" value="1"/>
</dbReference>
<dbReference type="InterPro" id="IPR001375">
    <property type="entry name" value="Peptidase_S9_cat"/>
</dbReference>
<dbReference type="GO" id="GO:0006508">
    <property type="term" value="P:proteolysis"/>
    <property type="evidence" value="ECO:0007669"/>
    <property type="project" value="InterPro"/>
</dbReference>
<dbReference type="Pfam" id="PF00326">
    <property type="entry name" value="Peptidase_S9"/>
    <property type="match status" value="1"/>
</dbReference>
<dbReference type="Gene3D" id="3.40.50.1820">
    <property type="entry name" value="alpha/beta hydrolase"/>
    <property type="match status" value="1"/>
</dbReference>
<protein>
    <submittedName>
        <fullName evidence="2">Peptidase</fullName>
    </submittedName>
</protein>
<evidence type="ECO:0000259" key="1">
    <source>
        <dbReference type="Pfam" id="PF00326"/>
    </source>
</evidence>
<organism evidence="2 3">
    <name type="scientific">SAR324 cluster bacterium</name>
    <dbReference type="NCBI Taxonomy" id="2024889"/>
    <lineage>
        <taxon>Bacteria</taxon>
        <taxon>Deltaproteobacteria</taxon>
        <taxon>SAR324 cluster</taxon>
    </lineage>
</organism>
<gene>
    <name evidence="2" type="ORF">CMN54_00360</name>
</gene>
<dbReference type="PANTHER" id="PTHR43056">
    <property type="entry name" value="PEPTIDASE S9 PROLYL OLIGOPEPTIDASE"/>
    <property type="match status" value="1"/>
</dbReference>
<proteinExistence type="predicted"/>
<dbReference type="SUPFAM" id="SSF53474">
    <property type="entry name" value="alpha/beta-Hydrolases"/>
    <property type="match status" value="1"/>
</dbReference>
<dbReference type="PANTHER" id="PTHR43056:SF5">
    <property type="entry name" value="PEPTIDASE S9 PROLYL OLIGOPEPTIDASE CATALYTIC DOMAIN-CONTAINING PROTEIN"/>
    <property type="match status" value="1"/>
</dbReference>
<evidence type="ECO:0000313" key="2">
    <source>
        <dbReference type="EMBL" id="MAH61908.1"/>
    </source>
</evidence>
<accession>A0A2D6YFE8</accession>
<feature type="domain" description="Peptidase S9 prolyl oligopeptidase catalytic" evidence="1">
    <location>
        <begin position="421"/>
        <end position="626"/>
    </location>
</feature>
<dbReference type="InterPro" id="IPR050585">
    <property type="entry name" value="Xaa-Pro_dipeptidyl-ppase/CocE"/>
</dbReference>
<comment type="caution">
    <text evidence="2">The sequence shown here is derived from an EMBL/GenBank/DDBJ whole genome shotgun (WGS) entry which is preliminary data.</text>
</comment>
<dbReference type="Gene3D" id="2.120.10.30">
    <property type="entry name" value="TolB, C-terminal domain"/>
    <property type="match status" value="1"/>
</dbReference>